<dbReference type="SMART" id="SM00530">
    <property type="entry name" value="HTH_XRE"/>
    <property type="match status" value="2"/>
</dbReference>
<protein>
    <recommendedName>
        <fullName evidence="1">HTH cro/C1-type domain-containing protein</fullName>
    </recommendedName>
</protein>
<sequence length="180" mass="20422">MHSGGFPADCKCTLWPGQLKNRTDNREENTSTAMTFTVHKKVMPENKNCGNTPGERIRWARFEIGLDIVDVAREAGLCTGTISRIENGRAQTVEIETLRKLASVLNQPVWLLGCFDLLPEKTLAERIRKARLYHGLTKSEFAAKIGTNEKTVRLWERGKCSPTEKSMKILIPYLENLKLY</sequence>
<name>A0A498RAZ1_9FIRM</name>
<dbReference type="Pfam" id="PF13560">
    <property type="entry name" value="HTH_31"/>
    <property type="match status" value="1"/>
</dbReference>
<dbReference type="Gene3D" id="1.10.260.40">
    <property type="entry name" value="lambda repressor-like DNA-binding domains"/>
    <property type="match status" value="2"/>
</dbReference>
<dbReference type="Proteomes" id="UP000277811">
    <property type="component" value="Unassembled WGS sequence"/>
</dbReference>
<dbReference type="Pfam" id="PF01381">
    <property type="entry name" value="HTH_3"/>
    <property type="match status" value="1"/>
</dbReference>
<proteinExistence type="predicted"/>
<dbReference type="OrthoDB" id="9805654at2"/>
<dbReference type="InterPro" id="IPR052345">
    <property type="entry name" value="Rad_response_metalloprotease"/>
</dbReference>
<dbReference type="PANTHER" id="PTHR43236:SF2">
    <property type="entry name" value="BLL0069 PROTEIN"/>
    <property type="match status" value="1"/>
</dbReference>
<reference evidence="2 3" key="1">
    <citation type="submission" date="2018-06" db="EMBL/GenBank/DDBJ databases">
        <authorList>
            <person name="Strepis N."/>
        </authorList>
    </citation>
    <scope>NUCLEOTIDE SEQUENCE [LARGE SCALE GENOMIC DNA]</scope>
    <source>
        <strain evidence="2">LUCI</strain>
    </source>
</reference>
<dbReference type="GO" id="GO:0003677">
    <property type="term" value="F:DNA binding"/>
    <property type="evidence" value="ECO:0007669"/>
    <property type="project" value="InterPro"/>
</dbReference>
<organism evidence="2 3">
    <name type="scientific">Lucifera butyrica</name>
    <dbReference type="NCBI Taxonomy" id="1351585"/>
    <lineage>
        <taxon>Bacteria</taxon>
        <taxon>Bacillati</taxon>
        <taxon>Bacillota</taxon>
        <taxon>Negativicutes</taxon>
        <taxon>Veillonellales</taxon>
        <taxon>Veillonellaceae</taxon>
        <taxon>Lucifera</taxon>
    </lineage>
</organism>
<dbReference type="SUPFAM" id="SSF47413">
    <property type="entry name" value="lambda repressor-like DNA-binding domains"/>
    <property type="match status" value="2"/>
</dbReference>
<dbReference type="InterPro" id="IPR001387">
    <property type="entry name" value="Cro/C1-type_HTH"/>
</dbReference>
<dbReference type="AlphaFoldDB" id="A0A498RAZ1"/>
<dbReference type="InterPro" id="IPR010982">
    <property type="entry name" value="Lambda_DNA-bd_dom_sf"/>
</dbReference>
<evidence type="ECO:0000313" key="3">
    <source>
        <dbReference type="Proteomes" id="UP000277811"/>
    </source>
</evidence>
<dbReference type="EMBL" id="UPPP01000083">
    <property type="protein sequence ID" value="VBB08165.1"/>
    <property type="molecule type" value="Genomic_DNA"/>
</dbReference>
<evidence type="ECO:0000259" key="1">
    <source>
        <dbReference type="PROSITE" id="PS50943"/>
    </source>
</evidence>
<feature type="domain" description="HTH cro/C1-type" evidence="1">
    <location>
        <begin position="65"/>
        <end position="111"/>
    </location>
</feature>
<feature type="domain" description="HTH cro/C1-type" evidence="1">
    <location>
        <begin position="127"/>
        <end position="170"/>
    </location>
</feature>
<dbReference type="PROSITE" id="PS50943">
    <property type="entry name" value="HTH_CROC1"/>
    <property type="match status" value="2"/>
</dbReference>
<dbReference type="CDD" id="cd00093">
    <property type="entry name" value="HTH_XRE"/>
    <property type="match status" value="2"/>
</dbReference>
<keyword evidence="3" id="KW-1185">Reference proteome</keyword>
<evidence type="ECO:0000313" key="2">
    <source>
        <dbReference type="EMBL" id="VBB08165.1"/>
    </source>
</evidence>
<gene>
    <name evidence="2" type="ORF">LUCI_3430</name>
</gene>
<accession>A0A498RAZ1</accession>
<dbReference type="PANTHER" id="PTHR43236">
    <property type="entry name" value="ANTITOXIN HIGA1"/>
    <property type="match status" value="1"/>
</dbReference>